<feature type="transmembrane region" description="Helical" evidence="6">
    <location>
        <begin position="200"/>
        <end position="221"/>
    </location>
</feature>
<feature type="transmembrane region" description="Helical" evidence="6">
    <location>
        <begin position="641"/>
        <end position="663"/>
    </location>
</feature>
<protein>
    <submittedName>
        <fullName evidence="8">MMPL family transporter</fullName>
    </submittedName>
</protein>
<evidence type="ECO:0000313" key="9">
    <source>
        <dbReference type="Proteomes" id="UP001164305"/>
    </source>
</evidence>
<evidence type="ECO:0000256" key="5">
    <source>
        <dbReference type="ARBA" id="ARBA00023136"/>
    </source>
</evidence>
<keyword evidence="2" id="KW-1003">Cell membrane</keyword>
<sequence>MSSALYRLGRTMARARWRVVGAWAVLVVLFGALAVGLGGQLSSQFEIPGTQAQQGLDELATRFPQLSGTSGQIVFVTTDGSTVDDHRDEIAATMDKAAAVDGVEAAPDPFSDVSPGTRSDDDTAIIGTVQMTGQPGSFPAGALESLQGITRDADAGGLEAHLGGQILQETGLPVGISEIIGVIAALVVLAVTFRAILPAAIPITTALVGIAVSMTALLALASGVDIPSVTPTLAIMLGLAVGIDYALFIVSRHRNQLTAGMEVEESIGEAIATSGSAVIFAGLTVIIALVGLFVTRIPFLTLMGVASAATVAIAVIIALTLLPAILGLLGERLRPRSVRRAMAAAGGVLPPRPDDARPRRGLGTSWVRLVTRVPLLTILIVVVGVGALAIPAKDMHLGLPDLGTERPDTQARQTYDLVSEKFGAGYNGPLLVTADIINTTDPLGVMDDLKTNIEKLPDVETVQLSTPNEGADMGVVVVIPAGGQTDESTSELVRTLRGDAAGWENDLGISDVTVTGQTAVAIDITDRLSDALIPFGVFVVGLSLILLAIVFRSIWVPIKASVGYLLSIGAAFGAVGMVFQYGWLNDALNIHVTGPVISFMPIMVMGILFGLAMDYEVFLVSRMREEFVHSGDAQGSIERGFSASAPVVVAAALIMFSVFASFIPEGTYMIQPIAVALAVGILVDAFVVRMTLVPAILALLGRHAWYLPRWLDRLLPHMDVEGEGLVQVLEHRRWTEEHGRAAIRFRDVTARLVGADGELGPLTGSAVPGTLLVVRGDRARVDTVLALVSGRLRPGDGMIAVHDRLIPDEIGSVQSRTHLLLSGCDVAARLRGIPERAVADRTIVIERAVDLEAAGAETVSLLESMLRRGATAVVGDIGADDDRAGDRIDRLLEAPERLVTLELAAPTPAAADQGDRS</sequence>
<keyword evidence="3 6" id="KW-0812">Transmembrane</keyword>
<feature type="transmembrane region" description="Helical" evidence="6">
    <location>
        <begin position="369"/>
        <end position="390"/>
    </location>
</feature>
<evidence type="ECO:0000256" key="4">
    <source>
        <dbReference type="ARBA" id="ARBA00022989"/>
    </source>
</evidence>
<name>A0ABY6FZH9_9MICO</name>
<accession>A0ABY6FZH9</accession>
<evidence type="ECO:0000256" key="6">
    <source>
        <dbReference type="SAM" id="Phobius"/>
    </source>
</evidence>
<evidence type="ECO:0000256" key="3">
    <source>
        <dbReference type="ARBA" id="ARBA00022692"/>
    </source>
</evidence>
<proteinExistence type="predicted"/>
<dbReference type="InterPro" id="IPR004869">
    <property type="entry name" value="MMPL_dom"/>
</dbReference>
<comment type="subcellular location">
    <subcellularLocation>
        <location evidence="1">Cell membrane</location>
        <topology evidence="1">Multi-pass membrane protein</topology>
    </subcellularLocation>
</comment>
<feature type="transmembrane region" description="Helical" evidence="6">
    <location>
        <begin position="531"/>
        <end position="551"/>
    </location>
</feature>
<dbReference type="RefSeq" id="WP_263593562.1">
    <property type="nucleotide sequence ID" value="NZ_CP107020.1"/>
</dbReference>
<dbReference type="InterPro" id="IPR050545">
    <property type="entry name" value="Mycobact_MmpL"/>
</dbReference>
<dbReference type="PROSITE" id="PS50156">
    <property type="entry name" value="SSD"/>
    <property type="match status" value="1"/>
</dbReference>
<dbReference type="PANTHER" id="PTHR33406">
    <property type="entry name" value="MEMBRANE PROTEIN MJ1562-RELATED"/>
    <property type="match status" value="1"/>
</dbReference>
<gene>
    <name evidence="8" type="ORF">BRM3_12135</name>
</gene>
<feature type="transmembrane region" description="Helical" evidence="6">
    <location>
        <begin position="271"/>
        <end position="294"/>
    </location>
</feature>
<evidence type="ECO:0000259" key="7">
    <source>
        <dbReference type="PROSITE" id="PS50156"/>
    </source>
</evidence>
<dbReference type="PANTHER" id="PTHR33406:SF13">
    <property type="entry name" value="MEMBRANE PROTEIN YDFJ"/>
    <property type="match status" value="1"/>
</dbReference>
<feature type="transmembrane region" description="Helical" evidence="6">
    <location>
        <begin position="563"/>
        <end position="584"/>
    </location>
</feature>
<feature type="transmembrane region" description="Helical" evidence="6">
    <location>
        <begin position="172"/>
        <end position="193"/>
    </location>
</feature>
<dbReference type="Proteomes" id="UP001164305">
    <property type="component" value="Chromosome"/>
</dbReference>
<evidence type="ECO:0000313" key="8">
    <source>
        <dbReference type="EMBL" id="UYG16349.1"/>
    </source>
</evidence>
<dbReference type="Gene3D" id="1.20.1640.10">
    <property type="entry name" value="Multidrug efflux transporter AcrB transmembrane domain"/>
    <property type="match status" value="2"/>
</dbReference>
<dbReference type="Pfam" id="PF03176">
    <property type="entry name" value="MMPL"/>
    <property type="match status" value="2"/>
</dbReference>
<keyword evidence="9" id="KW-1185">Reference proteome</keyword>
<dbReference type="InterPro" id="IPR000731">
    <property type="entry name" value="SSD"/>
</dbReference>
<evidence type="ECO:0000256" key="2">
    <source>
        <dbReference type="ARBA" id="ARBA00022475"/>
    </source>
</evidence>
<dbReference type="EMBL" id="CP107020">
    <property type="protein sequence ID" value="UYG16349.1"/>
    <property type="molecule type" value="Genomic_DNA"/>
</dbReference>
<feature type="transmembrane region" description="Helical" evidence="6">
    <location>
        <begin position="300"/>
        <end position="330"/>
    </location>
</feature>
<reference evidence="8" key="1">
    <citation type="submission" date="2022-10" db="EMBL/GenBank/DDBJ databases">
        <title>Whole-Genome Sequencing of Brachybacterium huguangmaarense BRM-3, Isolated from Betula schmidtii.</title>
        <authorList>
            <person name="Haam D."/>
        </authorList>
    </citation>
    <scope>NUCLEOTIDE SEQUENCE</scope>
    <source>
        <strain evidence="8">BRM-3</strain>
    </source>
</reference>
<feature type="transmembrane region" description="Helical" evidence="6">
    <location>
        <begin position="675"/>
        <end position="700"/>
    </location>
</feature>
<dbReference type="SUPFAM" id="SSF82866">
    <property type="entry name" value="Multidrug efflux transporter AcrB transmembrane domain"/>
    <property type="match status" value="2"/>
</dbReference>
<feature type="transmembrane region" description="Helical" evidence="6">
    <location>
        <begin position="233"/>
        <end position="250"/>
    </location>
</feature>
<keyword evidence="5 6" id="KW-0472">Membrane</keyword>
<organism evidence="8 9">
    <name type="scientific">Brachybacterium huguangmaarense</name>
    <dbReference type="NCBI Taxonomy" id="1652028"/>
    <lineage>
        <taxon>Bacteria</taxon>
        <taxon>Bacillati</taxon>
        <taxon>Actinomycetota</taxon>
        <taxon>Actinomycetes</taxon>
        <taxon>Micrococcales</taxon>
        <taxon>Dermabacteraceae</taxon>
        <taxon>Brachybacterium</taxon>
    </lineage>
</organism>
<evidence type="ECO:0000256" key="1">
    <source>
        <dbReference type="ARBA" id="ARBA00004651"/>
    </source>
</evidence>
<feature type="transmembrane region" description="Helical" evidence="6">
    <location>
        <begin position="596"/>
        <end position="620"/>
    </location>
</feature>
<feature type="domain" description="SSD" evidence="7">
    <location>
        <begin position="211"/>
        <end position="328"/>
    </location>
</feature>
<keyword evidence="4 6" id="KW-1133">Transmembrane helix</keyword>